<dbReference type="Pfam" id="PF00041">
    <property type="entry name" value="fn3"/>
    <property type="match status" value="3"/>
</dbReference>
<name>A0AAW1C7P7_CROAD</name>
<keyword evidence="5" id="KW-1185">Reference proteome</keyword>
<evidence type="ECO:0000313" key="5">
    <source>
        <dbReference type="Proteomes" id="UP001474421"/>
    </source>
</evidence>
<feature type="domain" description="Fibronectin type-III" evidence="3">
    <location>
        <begin position="215"/>
        <end position="304"/>
    </location>
</feature>
<dbReference type="InterPro" id="IPR003961">
    <property type="entry name" value="FN3_dom"/>
</dbReference>
<dbReference type="PANTHER" id="PTHR46708:SF11">
    <property type="entry name" value="RECEPTOR-TYPE TYROSINE-PROTEIN PHOSPHATASE ETA-LIKE"/>
    <property type="match status" value="1"/>
</dbReference>
<dbReference type="AlphaFoldDB" id="A0AAW1C7P7"/>
<keyword evidence="1" id="KW-0677">Repeat</keyword>
<protein>
    <submittedName>
        <fullName evidence="4">Receptor-type tyrosine-protein phosphatase eta</fullName>
    </submittedName>
</protein>
<dbReference type="CDD" id="cd00063">
    <property type="entry name" value="FN3"/>
    <property type="match status" value="3"/>
</dbReference>
<feature type="domain" description="Fibronectin type-III" evidence="3">
    <location>
        <begin position="305"/>
        <end position="392"/>
    </location>
</feature>
<dbReference type="PROSITE" id="PS50853">
    <property type="entry name" value="FN3"/>
    <property type="match status" value="3"/>
</dbReference>
<dbReference type="SUPFAM" id="SSF49265">
    <property type="entry name" value="Fibronectin type III"/>
    <property type="match status" value="3"/>
</dbReference>
<evidence type="ECO:0000313" key="4">
    <source>
        <dbReference type="EMBL" id="KAK9410068.1"/>
    </source>
</evidence>
<gene>
    <name evidence="4" type="ORF">NXF25_001243</name>
</gene>
<dbReference type="InterPro" id="IPR036116">
    <property type="entry name" value="FN3_sf"/>
</dbReference>
<organism evidence="4 5">
    <name type="scientific">Crotalus adamanteus</name>
    <name type="common">Eastern diamondback rattlesnake</name>
    <dbReference type="NCBI Taxonomy" id="8729"/>
    <lineage>
        <taxon>Eukaryota</taxon>
        <taxon>Metazoa</taxon>
        <taxon>Chordata</taxon>
        <taxon>Craniata</taxon>
        <taxon>Vertebrata</taxon>
        <taxon>Euteleostomi</taxon>
        <taxon>Lepidosauria</taxon>
        <taxon>Squamata</taxon>
        <taxon>Bifurcata</taxon>
        <taxon>Unidentata</taxon>
        <taxon>Episquamata</taxon>
        <taxon>Toxicofera</taxon>
        <taxon>Serpentes</taxon>
        <taxon>Colubroidea</taxon>
        <taxon>Viperidae</taxon>
        <taxon>Crotalinae</taxon>
        <taxon>Crotalus</taxon>
    </lineage>
</organism>
<reference evidence="4 5" key="1">
    <citation type="journal article" date="2024" name="Proc. Natl. Acad. Sci. U.S.A.">
        <title>The genetic regulatory architecture and epigenomic basis for age-related changes in rattlesnake venom.</title>
        <authorList>
            <person name="Hogan M.P."/>
            <person name="Holding M.L."/>
            <person name="Nystrom G.S."/>
            <person name="Colston T.J."/>
            <person name="Bartlett D.A."/>
            <person name="Mason A.J."/>
            <person name="Ellsworth S.A."/>
            <person name="Rautsaw R.M."/>
            <person name="Lawrence K.C."/>
            <person name="Strickland J.L."/>
            <person name="He B."/>
            <person name="Fraser P."/>
            <person name="Margres M.J."/>
            <person name="Gilbert D.M."/>
            <person name="Gibbs H.L."/>
            <person name="Parkinson C.L."/>
            <person name="Rokyta D.R."/>
        </authorList>
    </citation>
    <scope>NUCLEOTIDE SEQUENCE [LARGE SCALE GENOMIC DNA]</scope>
    <source>
        <strain evidence="4">DRR0105</strain>
    </source>
</reference>
<evidence type="ECO:0000256" key="2">
    <source>
        <dbReference type="ARBA" id="ARBA00025789"/>
    </source>
</evidence>
<dbReference type="InterPro" id="IPR013783">
    <property type="entry name" value="Ig-like_fold"/>
</dbReference>
<comment type="similarity">
    <text evidence="2">Belongs to the protein-tyrosine phosphatase family. Receptor class 3 subfamily.</text>
</comment>
<dbReference type="Proteomes" id="UP001474421">
    <property type="component" value="Unassembled WGS sequence"/>
</dbReference>
<dbReference type="FunFam" id="2.60.40.10:FF:000362">
    <property type="entry name" value="Receptor-type tyrosine-protein phosphatase eta"/>
    <property type="match status" value="3"/>
</dbReference>
<feature type="domain" description="Fibronectin type-III" evidence="3">
    <location>
        <begin position="93"/>
        <end position="182"/>
    </location>
</feature>
<keyword evidence="4" id="KW-0675">Receptor</keyword>
<evidence type="ECO:0000256" key="1">
    <source>
        <dbReference type="ARBA" id="ARBA00022737"/>
    </source>
</evidence>
<comment type="caution">
    <text evidence="4">The sequence shown here is derived from an EMBL/GenBank/DDBJ whole genome shotgun (WGS) entry which is preliminary data.</text>
</comment>
<dbReference type="PANTHER" id="PTHR46708">
    <property type="entry name" value="TENASCIN"/>
    <property type="match status" value="1"/>
</dbReference>
<accession>A0AAW1C7P7</accession>
<dbReference type="SMART" id="SM00060">
    <property type="entry name" value="FN3"/>
    <property type="match status" value="3"/>
</dbReference>
<dbReference type="EMBL" id="JAOTOJ010000001">
    <property type="protein sequence ID" value="KAK9410068.1"/>
    <property type="molecule type" value="Genomic_DNA"/>
</dbReference>
<dbReference type="InterPro" id="IPR050991">
    <property type="entry name" value="ECM_Regulatory_Proteins"/>
</dbReference>
<sequence length="420" mass="46748">MKSNVKVKATAACDTECSLLNDVTVTETTIRLQFNNSSTRMNARMSATFQNGSTVGDSGNNSISGLYPGLQYIIHFNNTIEACCKYIFTKPGPVHSIHAENITNTTLNLSWKNDDINASNYTYRIDIDGLGDLRNKSSNKWSVPISNLQPGMSYRFKIYPQVDGGKTEGNPSEAVVYTKPNPVSSIHANNPNSTSIILTWNRDTKEISLRTKPSPVYDIKAENITNASLDLTWKNNDTNSSNYTYRISIDGPGRSDNITSNTTYVSISDLEPGTSYKFEIYAQVDGNQIEGDPNEINVYTKPSPVYDIKAEKITNTSLDLTWNNNDTNSSNYTYRIYIDGPGGFNKTSNTTHVSISDLEPGTSYKFEIYAQVDGNQTEGDPQRIKVHTRPSPVYDIEFENVTTTTLDIKFKCLYKAQSSL</sequence>
<dbReference type="Gene3D" id="2.60.40.10">
    <property type="entry name" value="Immunoglobulins"/>
    <property type="match status" value="3"/>
</dbReference>
<proteinExistence type="inferred from homology"/>
<evidence type="ECO:0000259" key="3">
    <source>
        <dbReference type="PROSITE" id="PS50853"/>
    </source>
</evidence>